<sequence length="719" mass="79656">MQMNRIGTLVRSQQFIDLTTLLLCSMNYWQTMVNEQYDHYLRHKQHQKPFQSQQIHHQQQQQRSTTTNGSIYYNYENCNNINNNNNRQSFHGLPNGHYQHYHSGQPQQQQRLGSTSTTLSSALSSIPSSGASTINSATSSNNPINHQHHLHGQLSSTSFTNDGNIMDLVQVEVDSPTKKSISSITEQIVKQHQQTNNGSATIIQRMEQSWSPQSSPSSSLSQPTAEQCSYQNDHMDQSQIIINTITTKNRNPLKSILKNAKVSPPPLQQSNAIIMTNETSKSSANSHSTTTTVMTTSDRSQPKFGILKKSTSPSMQISEEISISNKIGSIRRKTSDNDYNNDDDDVDTSESISLNQNKKSGRKNLLSFFLRGGGGGGKNKCEENTDIEANPNVNNYNNRAKKHSISSLSSNNSVLTIDGDKSQNSITNNNLTPTNIRFQVDSPTTSSSNNTNISNNTISEQQQQHIHHENDDLKIIQKEQISSIALVKSTDQTIDQQTKSNSTNDMLKQSQINFNDDHKDKNPLQLSVNYLQVPSSSLQPSAVLPMSLTSPKLSTKTQQQSTATTSSITSVPSMPASQTNQQQSLPTNVLPSTEQPPRPKVSGWGRFSLPRSSQPAAAIAEQSSNLHRPSTISQTTPIFLTTSPYYMSGVPQATGARVSDLRKILNPEVEKEDSFKKFTEAVENCDCFEFNLNNAAKLITIVVLLATFILVIKALKGDR</sequence>
<name>A0ABQ8IV67_DERPT</name>
<feature type="compositionally biased region" description="Polar residues" evidence="1">
    <location>
        <begin position="575"/>
        <end position="593"/>
    </location>
</feature>
<dbReference type="EMBL" id="NJHN03000114">
    <property type="protein sequence ID" value="KAH9414086.1"/>
    <property type="molecule type" value="Genomic_DNA"/>
</dbReference>
<feature type="region of interest" description="Disordered" evidence="1">
    <location>
        <begin position="279"/>
        <end position="320"/>
    </location>
</feature>
<evidence type="ECO:0000256" key="1">
    <source>
        <dbReference type="SAM" id="MobiDB-lite"/>
    </source>
</evidence>
<feature type="transmembrane region" description="Helical" evidence="2">
    <location>
        <begin position="695"/>
        <end position="715"/>
    </location>
</feature>
<reference evidence="3 4" key="1">
    <citation type="journal article" date="2018" name="J. Allergy Clin. Immunol.">
        <title>High-quality assembly of Dermatophagoides pteronyssinus genome and transcriptome reveals a wide range of novel allergens.</title>
        <authorList>
            <person name="Liu X.Y."/>
            <person name="Yang K.Y."/>
            <person name="Wang M.Q."/>
            <person name="Kwok J.S."/>
            <person name="Zeng X."/>
            <person name="Yang Z."/>
            <person name="Xiao X.J."/>
            <person name="Lau C.P."/>
            <person name="Li Y."/>
            <person name="Huang Z.M."/>
            <person name="Ba J.G."/>
            <person name="Yim A.K."/>
            <person name="Ouyang C.Y."/>
            <person name="Ngai S.M."/>
            <person name="Chan T.F."/>
            <person name="Leung E.L."/>
            <person name="Liu L."/>
            <person name="Liu Z.G."/>
            <person name="Tsui S.K."/>
        </authorList>
    </citation>
    <scope>NUCLEOTIDE SEQUENCE [LARGE SCALE GENOMIC DNA]</scope>
    <source>
        <strain evidence="3">Derp</strain>
    </source>
</reference>
<feature type="region of interest" description="Disordered" evidence="1">
    <location>
        <begin position="83"/>
        <end position="149"/>
    </location>
</feature>
<feature type="compositionally biased region" description="Low complexity" evidence="1">
    <location>
        <begin position="96"/>
        <end position="145"/>
    </location>
</feature>
<feature type="compositionally biased region" description="Polar residues" evidence="1">
    <location>
        <begin position="279"/>
        <end position="288"/>
    </location>
</feature>
<organism evidence="3 4">
    <name type="scientific">Dermatophagoides pteronyssinus</name>
    <name type="common">European house dust mite</name>
    <dbReference type="NCBI Taxonomy" id="6956"/>
    <lineage>
        <taxon>Eukaryota</taxon>
        <taxon>Metazoa</taxon>
        <taxon>Ecdysozoa</taxon>
        <taxon>Arthropoda</taxon>
        <taxon>Chelicerata</taxon>
        <taxon>Arachnida</taxon>
        <taxon>Acari</taxon>
        <taxon>Acariformes</taxon>
        <taxon>Sarcoptiformes</taxon>
        <taxon>Astigmata</taxon>
        <taxon>Psoroptidia</taxon>
        <taxon>Analgoidea</taxon>
        <taxon>Pyroglyphidae</taxon>
        <taxon>Dermatophagoidinae</taxon>
        <taxon>Dermatophagoides</taxon>
    </lineage>
</organism>
<feature type="region of interest" description="Disordered" evidence="1">
    <location>
        <begin position="206"/>
        <end position="229"/>
    </location>
</feature>
<evidence type="ECO:0000256" key="2">
    <source>
        <dbReference type="SAM" id="Phobius"/>
    </source>
</evidence>
<evidence type="ECO:0008006" key="5">
    <source>
        <dbReference type="Google" id="ProtNLM"/>
    </source>
</evidence>
<feature type="compositionally biased region" description="Polar residues" evidence="1">
    <location>
        <begin position="309"/>
        <end position="320"/>
    </location>
</feature>
<feature type="compositionally biased region" description="Low complexity" evidence="1">
    <location>
        <begin position="550"/>
        <end position="573"/>
    </location>
</feature>
<keyword evidence="2" id="KW-1133">Transmembrane helix</keyword>
<feature type="region of interest" description="Disordered" evidence="1">
    <location>
        <begin position="550"/>
        <end position="607"/>
    </location>
</feature>
<feature type="region of interest" description="Disordered" evidence="1">
    <location>
        <begin position="44"/>
        <end position="65"/>
    </location>
</feature>
<feature type="region of interest" description="Disordered" evidence="1">
    <location>
        <begin position="332"/>
        <end position="355"/>
    </location>
</feature>
<evidence type="ECO:0000313" key="3">
    <source>
        <dbReference type="EMBL" id="KAH9414086.1"/>
    </source>
</evidence>
<evidence type="ECO:0000313" key="4">
    <source>
        <dbReference type="Proteomes" id="UP000887458"/>
    </source>
</evidence>
<feature type="compositionally biased region" description="Low complexity" evidence="1">
    <location>
        <begin position="208"/>
        <end position="223"/>
    </location>
</feature>
<dbReference type="Proteomes" id="UP000887458">
    <property type="component" value="Unassembled WGS sequence"/>
</dbReference>
<comment type="caution">
    <text evidence="3">The sequence shown here is derived from an EMBL/GenBank/DDBJ whole genome shotgun (WGS) entry which is preliminary data.</text>
</comment>
<feature type="compositionally biased region" description="Low complexity" evidence="1">
    <location>
        <begin position="51"/>
        <end position="62"/>
    </location>
</feature>
<feature type="compositionally biased region" description="Acidic residues" evidence="1">
    <location>
        <begin position="339"/>
        <end position="348"/>
    </location>
</feature>
<keyword evidence="2" id="KW-0472">Membrane</keyword>
<gene>
    <name evidence="3" type="ORF">DERP_012565</name>
</gene>
<proteinExistence type="predicted"/>
<accession>A0ABQ8IV67</accession>
<protein>
    <recommendedName>
        <fullName evidence="5">Serine/threonine-protein kinase DDB_G0282963</fullName>
    </recommendedName>
</protein>
<reference evidence="3 4" key="2">
    <citation type="journal article" date="2022" name="Mol. Biol. Evol.">
        <title>Comparative Genomics Reveals Insights into the Divergent Evolution of Astigmatic Mites and Household Pest Adaptations.</title>
        <authorList>
            <person name="Xiong Q."/>
            <person name="Wan A.T."/>
            <person name="Liu X."/>
            <person name="Fung C.S."/>
            <person name="Xiao X."/>
            <person name="Malainual N."/>
            <person name="Hou J."/>
            <person name="Wang L."/>
            <person name="Wang M."/>
            <person name="Yang K.Y."/>
            <person name="Cui Y."/>
            <person name="Leung E.L."/>
            <person name="Nong W."/>
            <person name="Shin S.K."/>
            <person name="Au S.W."/>
            <person name="Jeong K.Y."/>
            <person name="Chew F.T."/>
            <person name="Hui J.H."/>
            <person name="Leung T.F."/>
            <person name="Tungtrongchitr A."/>
            <person name="Zhong N."/>
            <person name="Liu Z."/>
            <person name="Tsui S.K."/>
        </authorList>
    </citation>
    <scope>NUCLEOTIDE SEQUENCE [LARGE SCALE GENOMIC DNA]</scope>
    <source>
        <strain evidence="3">Derp</strain>
    </source>
</reference>
<keyword evidence="2" id="KW-0812">Transmembrane</keyword>
<keyword evidence="4" id="KW-1185">Reference proteome</keyword>